<reference evidence="1 2" key="1">
    <citation type="submission" date="2022-11" db="EMBL/GenBank/DDBJ databases">
        <title>Draft genome sequence of Saccharopolyspora sp. WRP15-2 isolated from rhizosphere soils of wild rice in Thailand.</title>
        <authorList>
            <person name="Duangmal K."/>
            <person name="Kammanee S."/>
            <person name="Muangham S."/>
        </authorList>
    </citation>
    <scope>NUCLEOTIDE SEQUENCE [LARGE SCALE GENOMIC DNA]</scope>
    <source>
        <strain evidence="1 2">WRP15-2</strain>
    </source>
</reference>
<dbReference type="Proteomes" id="UP001210380">
    <property type="component" value="Unassembled WGS sequence"/>
</dbReference>
<sequence length="52" mass="5567">MPGTEIAMPGTVEISLDRRGTVRIVETGTAPPSWCKTLGRIPVIVVSPIYVT</sequence>
<proteinExistence type="predicted"/>
<evidence type="ECO:0000313" key="1">
    <source>
        <dbReference type="EMBL" id="MDA3627899.1"/>
    </source>
</evidence>
<keyword evidence="2" id="KW-1185">Reference proteome</keyword>
<protein>
    <submittedName>
        <fullName evidence="1">Uncharacterized protein</fullName>
    </submittedName>
</protein>
<organism evidence="1 2">
    <name type="scientific">Saccharopolyspora oryzae</name>
    <dbReference type="NCBI Taxonomy" id="2997343"/>
    <lineage>
        <taxon>Bacteria</taxon>
        <taxon>Bacillati</taxon>
        <taxon>Actinomycetota</taxon>
        <taxon>Actinomycetes</taxon>
        <taxon>Pseudonocardiales</taxon>
        <taxon>Pseudonocardiaceae</taxon>
        <taxon>Saccharopolyspora</taxon>
    </lineage>
</organism>
<dbReference type="RefSeq" id="WP_270950599.1">
    <property type="nucleotide sequence ID" value="NZ_JAQGLA010000035.1"/>
</dbReference>
<accession>A0ABT4V1R3</accession>
<name>A0ABT4V1R3_9PSEU</name>
<dbReference type="EMBL" id="JAQGLA010000035">
    <property type="protein sequence ID" value="MDA3627899.1"/>
    <property type="molecule type" value="Genomic_DNA"/>
</dbReference>
<gene>
    <name evidence="1" type="ORF">OU415_20870</name>
</gene>
<comment type="caution">
    <text evidence="1">The sequence shown here is derived from an EMBL/GenBank/DDBJ whole genome shotgun (WGS) entry which is preliminary data.</text>
</comment>
<evidence type="ECO:0000313" key="2">
    <source>
        <dbReference type="Proteomes" id="UP001210380"/>
    </source>
</evidence>